<dbReference type="AlphaFoldDB" id="Q5BTB0"/>
<name>Q5BTB0_SCHJA</name>
<protein>
    <submittedName>
        <fullName evidence="1">SJCHGC02133 protein</fullName>
    </submittedName>
</protein>
<proteinExistence type="evidence at transcript level"/>
<evidence type="ECO:0000313" key="1">
    <source>
        <dbReference type="EMBL" id="AAX30225.1"/>
    </source>
</evidence>
<sequence length="72" mass="8769">MRAQWIEELKQVFYRKIERPLPIDFLCWLERMFSEVLPCQSDFAYLCRCDANSPDASIMILPTDEPKEWIRW</sequence>
<reference evidence="1" key="1">
    <citation type="submission" date="2005-01" db="EMBL/GenBank/DDBJ databases">
        <authorList>
            <person name="Han Z."/>
        </authorList>
    </citation>
    <scope>NUCLEOTIDE SEQUENCE</scope>
</reference>
<dbReference type="EMBL" id="AY915004">
    <property type="protein sequence ID" value="AAX30225.1"/>
    <property type="molecule type" value="mRNA"/>
</dbReference>
<reference evidence="1" key="2">
    <citation type="journal article" date="2006" name="PLoS Pathog.">
        <title>New perspectives on host-parasite interplay by comparative transcriptomic and proteomic analyses of Schistosoma japonicum.</title>
        <authorList>
            <person name="Liu F."/>
            <person name="Lu J."/>
            <person name="Hu W."/>
            <person name="Wang S.Y."/>
            <person name="Cui S.J."/>
            <person name="Chi M."/>
            <person name="Yan Q."/>
            <person name="Wang X.R."/>
            <person name="Song H.D."/>
            <person name="Xu X.N."/>
            <person name="Wang J.J."/>
            <person name="Zhang X.L."/>
            <person name="Zhang X."/>
            <person name="Wang Z.Q."/>
            <person name="Xue C.L."/>
            <person name="Brindley P.J."/>
            <person name="McManus D.P."/>
            <person name="Yang P.Y."/>
            <person name="Feng Z."/>
            <person name="Chen Z."/>
            <person name="Han Z.G."/>
        </authorList>
    </citation>
    <scope>NUCLEOTIDE SEQUENCE</scope>
</reference>
<accession>Q5BTB0</accession>
<organism evidence="1">
    <name type="scientific">Schistosoma japonicum</name>
    <name type="common">Blood fluke</name>
    <dbReference type="NCBI Taxonomy" id="6182"/>
    <lineage>
        <taxon>Eukaryota</taxon>
        <taxon>Metazoa</taxon>
        <taxon>Spiralia</taxon>
        <taxon>Lophotrochozoa</taxon>
        <taxon>Platyhelminthes</taxon>
        <taxon>Trematoda</taxon>
        <taxon>Digenea</taxon>
        <taxon>Strigeidida</taxon>
        <taxon>Schistosomatoidea</taxon>
        <taxon>Schistosomatidae</taxon>
        <taxon>Schistosoma</taxon>
    </lineage>
</organism>